<name>A0A510VP83_9LACO</name>
<gene>
    <name evidence="4" type="primary">icaB</name>
    <name evidence="4" type="ORF">LSI01_10730</name>
</gene>
<evidence type="ECO:0000313" key="5">
    <source>
        <dbReference type="Proteomes" id="UP000321429"/>
    </source>
</evidence>
<organism evidence="4 5">
    <name type="scientific">Furfurilactobacillus siliginis</name>
    <dbReference type="NCBI Taxonomy" id="348151"/>
    <lineage>
        <taxon>Bacteria</taxon>
        <taxon>Bacillati</taxon>
        <taxon>Bacillota</taxon>
        <taxon>Bacilli</taxon>
        <taxon>Lactobacillales</taxon>
        <taxon>Lactobacillaceae</taxon>
        <taxon>Furfurilactobacillus</taxon>
    </lineage>
</organism>
<dbReference type="Gene3D" id="3.20.20.370">
    <property type="entry name" value="Glycoside hydrolase/deacetylase"/>
    <property type="match status" value="1"/>
</dbReference>
<dbReference type="InterPro" id="IPR051398">
    <property type="entry name" value="Polysacch_Deacetylase"/>
</dbReference>
<dbReference type="InterPro" id="IPR002509">
    <property type="entry name" value="NODB_dom"/>
</dbReference>
<dbReference type="Pfam" id="PF01522">
    <property type="entry name" value="Polysacc_deac_1"/>
    <property type="match status" value="1"/>
</dbReference>
<dbReference type="OrthoDB" id="9778320at2"/>
<dbReference type="GO" id="GO:0005576">
    <property type="term" value="C:extracellular region"/>
    <property type="evidence" value="ECO:0007669"/>
    <property type="project" value="UniProtKB-SubCell"/>
</dbReference>
<comment type="caution">
    <text evidence="4">The sequence shown here is derived from an EMBL/GenBank/DDBJ whole genome shotgun (WGS) entry which is preliminary data.</text>
</comment>
<dbReference type="GO" id="GO:0005975">
    <property type="term" value="P:carbohydrate metabolic process"/>
    <property type="evidence" value="ECO:0007669"/>
    <property type="project" value="InterPro"/>
</dbReference>
<evidence type="ECO:0000256" key="1">
    <source>
        <dbReference type="ARBA" id="ARBA00004613"/>
    </source>
</evidence>
<comment type="subcellular location">
    <subcellularLocation>
        <location evidence="1">Secreted</location>
    </subcellularLocation>
</comment>
<protein>
    <submittedName>
        <fullName evidence="4">Intercellular adhesion protein</fullName>
    </submittedName>
</protein>
<dbReference type="InterPro" id="IPR011330">
    <property type="entry name" value="Glyco_hydro/deAcase_b/a-brl"/>
</dbReference>
<dbReference type="EMBL" id="BJUD01000017">
    <property type="protein sequence ID" value="GEK28762.1"/>
    <property type="molecule type" value="Genomic_DNA"/>
</dbReference>
<dbReference type="PANTHER" id="PTHR34216">
    <property type="match status" value="1"/>
</dbReference>
<dbReference type="AlphaFoldDB" id="A0A510VP83"/>
<keyword evidence="2" id="KW-0732">Signal</keyword>
<evidence type="ECO:0000313" key="4">
    <source>
        <dbReference type="EMBL" id="GEK28762.1"/>
    </source>
</evidence>
<dbReference type="Proteomes" id="UP000321429">
    <property type="component" value="Unassembled WGS sequence"/>
</dbReference>
<proteinExistence type="predicted"/>
<dbReference type="RefSeq" id="WP_057810290.1">
    <property type="nucleotide sequence ID" value="NZ_BJUD01000017.1"/>
</dbReference>
<evidence type="ECO:0000259" key="3">
    <source>
        <dbReference type="PROSITE" id="PS51677"/>
    </source>
</evidence>
<evidence type="ECO:0000256" key="2">
    <source>
        <dbReference type="ARBA" id="ARBA00022729"/>
    </source>
</evidence>
<dbReference type="PANTHER" id="PTHR34216:SF3">
    <property type="entry name" value="POLY-BETA-1,6-N-ACETYL-D-GLUCOSAMINE N-DEACETYLASE"/>
    <property type="match status" value="1"/>
</dbReference>
<reference evidence="4 5" key="1">
    <citation type="submission" date="2019-07" db="EMBL/GenBank/DDBJ databases">
        <title>Whole genome shotgun sequence of Lactobacillus siliginis NBRC 101315.</title>
        <authorList>
            <person name="Hosoyama A."/>
            <person name="Uohara A."/>
            <person name="Ohji S."/>
            <person name="Ichikawa N."/>
        </authorList>
    </citation>
    <scope>NUCLEOTIDE SEQUENCE [LARGE SCALE GENOMIC DNA]</scope>
    <source>
        <strain evidence="4 5">NBRC 101315</strain>
    </source>
</reference>
<dbReference type="GO" id="GO:0016810">
    <property type="term" value="F:hydrolase activity, acting on carbon-nitrogen (but not peptide) bonds"/>
    <property type="evidence" value="ECO:0007669"/>
    <property type="project" value="InterPro"/>
</dbReference>
<feature type="domain" description="NodB homology" evidence="3">
    <location>
        <begin position="122"/>
        <end position="295"/>
    </location>
</feature>
<dbReference type="PROSITE" id="PS51677">
    <property type="entry name" value="NODB"/>
    <property type="match status" value="1"/>
</dbReference>
<sequence length="295" mass="33485">MPKLKRFLIMMTFTVVLVGLGFVMAKNDIRNFSKNAANFAIAEKEIKKRDGLAILNYHRIIDDTPLLRTVKAATNNNQLHEYNITTQKFAEQMTTLKKAGVKFVSLAEAERLARNPDKIKGKYVAITFDDVAESAYQNAFPILKKQKIPFACFVISSKTNEYVIDARMTSWPKLVEMEKSGLATIGLHTHDMHYLINDVAVGKLGQYNSMFKTDYRKSKQVTTQQLATSAAYFAAPYGNVNDANARFLEKNTSVSAYFNLSQEIIGRDDEQGFEVSRVLVNQQNWSQLERWAIND</sequence>
<dbReference type="SUPFAM" id="SSF88713">
    <property type="entry name" value="Glycoside hydrolase/deacetylase"/>
    <property type="match status" value="1"/>
</dbReference>
<accession>A0A510VP83</accession>